<name>A0A5C3KFR2_COPMA</name>
<dbReference type="Pfam" id="PF10300">
    <property type="entry name" value="Iml2-TPR_39"/>
    <property type="match status" value="1"/>
</dbReference>
<dbReference type="GO" id="GO:0005829">
    <property type="term" value="C:cytosol"/>
    <property type="evidence" value="ECO:0007669"/>
    <property type="project" value="TreeGrafter"/>
</dbReference>
<dbReference type="InterPro" id="IPR011990">
    <property type="entry name" value="TPR-like_helical_dom_sf"/>
</dbReference>
<dbReference type="Proteomes" id="UP000307440">
    <property type="component" value="Unassembled WGS sequence"/>
</dbReference>
<dbReference type="OrthoDB" id="2154985at2759"/>
<accession>A0A5C3KFR2</accession>
<dbReference type="PANTHER" id="PTHR31859:SF1">
    <property type="entry name" value="TETRATRICOPEPTIDE REPEAT PROTEIN 39C"/>
    <property type="match status" value="1"/>
</dbReference>
<proteinExistence type="predicted"/>
<reference evidence="2 3" key="1">
    <citation type="journal article" date="2019" name="Nat. Ecol. Evol.">
        <title>Megaphylogeny resolves global patterns of mushroom evolution.</title>
        <authorList>
            <person name="Varga T."/>
            <person name="Krizsan K."/>
            <person name="Foldi C."/>
            <person name="Dima B."/>
            <person name="Sanchez-Garcia M."/>
            <person name="Sanchez-Ramirez S."/>
            <person name="Szollosi G.J."/>
            <person name="Szarkandi J.G."/>
            <person name="Papp V."/>
            <person name="Albert L."/>
            <person name="Andreopoulos W."/>
            <person name="Angelini C."/>
            <person name="Antonin V."/>
            <person name="Barry K.W."/>
            <person name="Bougher N.L."/>
            <person name="Buchanan P."/>
            <person name="Buyck B."/>
            <person name="Bense V."/>
            <person name="Catcheside P."/>
            <person name="Chovatia M."/>
            <person name="Cooper J."/>
            <person name="Damon W."/>
            <person name="Desjardin D."/>
            <person name="Finy P."/>
            <person name="Geml J."/>
            <person name="Haridas S."/>
            <person name="Hughes K."/>
            <person name="Justo A."/>
            <person name="Karasinski D."/>
            <person name="Kautmanova I."/>
            <person name="Kiss B."/>
            <person name="Kocsube S."/>
            <person name="Kotiranta H."/>
            <person name="LaButti K.M."/>
            <person name="Lechner B.E."/>
            <person name="Liimatainen K."/>
            <person name="Lipzen A."/>
            <person name="Lukacs Z."/>
            <person name="Mihaltcheva S."/>
            <person name="Morgado L.N."/>
            <person name="Niskanen T."/>
            <person name="Noordeloos M.E."/>
            <person name="Ohm R.A."/>
            <person name="Ortiz-Santana B."/>
            <person name="Ovrebo C."/>
            <person name="Racz N."/>
            <person name="Riley R."/>
            <person name="Savchenko A."/>
            <person name="Shiryaev A."/>
            <person name="Soop K."/>
            <person name="Spirin V."/>
            <person name="Szebenyi C."/>
            <person name="Tomsovsky M."/>
            <person name="Tulloss R.E."/>
            <person name="Uehling J."/>
            <person name="Grigoriev I.V."/>
            <person name="Vagvolgyi C."/>
            <person name="Papp T."/>
            <person name="Martin F.M."/>
            <person name="Miettinen O."/>
            <person name="Hibbett D.S."/>
            <person name="Nagy L.G."/>
        </authorList>
    </citation>
    <scope>NUCLEOTIDE SEQUENCE [LARGE SCALE GENOMIC DNA]</scope>
    <source>
        <strain evidence="2 3">CBS 121175</strain>
    </source>
</reference>
<dbReference type="EMBL" id="ML210370">
    <property type="protein sequence ID" value="TFK18910.1"/>
    <property type="molecule type" value="Genomic_DNA"/>
</dbReference>
<protein>
    <recommendedName>
        <fullName evidence="4">Mitochondrial outer membrane protein IML2</fullName>
    </recommendedName>
</protein>
<keyword evidence="3" id="KW-1185">Reference proteome</keyword>
<evidence type="ECO:0008006" key="4">
    <source>
        <dbReference type="Google" id="ProtNLM"/>
    </source>
</evidence>
<feature type="compositionally biased region" description="Polar residues" evidence="1">
    <location>
        <begin position="185"/>
        <end position="197"/>
    </location>
</feature>
<dbReference type="Gene3D" id="1.25.40.10">
    <property type="entry name" value="Tetratricopeptide repeat domain"/>
    <property type="match status" value="1"/>
</dbReference>
<dbReference type="InterPro" id="IPR019412">
    <property type="entry name" value="IML2/TPR_39"/>
</dbReference>
<dbReference type="PANTHER" id="PTHR31859">
    <property type="entry name" value="TETRATRICOPEPTIDE REPEAT PROTEIN 39 FAMILY MEMBER"/>
    <property type="match status" value="1"/>
</dbReference>
<evidence type="ECO:0000313" key="2">
    <source>
        <dbReference type="EMBL" id="TFK18910.1"/>
    </source>
</evidence>
<dbReference type="GO" id="GO:0005741">
    <property type="term" value="C:mitochondrial outer membrane"/>
    <property type="evidence" value="ECO:0007669"/>
    <property type="project" value="TreeGrafter"/>
</dbReference>
<feature type="region of interest" description="Disordered" evidence="1">
    <location>
        <begin position="163"/>
        <end position="197"/>
    </location>
</feature>
<sequence length="781" mass="84253">MANQDTNLQMLESATKGFDYLFANDIEGARKHFAGSEDPFHLMGAGTIAFLEAALGMETHLVTEASRCLALSEAGAKRQIKVQQSSPSASLSTSRFPAGLEWEIVSADAVVLLGLTNALSESYMGYLQCMYSLNSAHSKFTKLYKTVFPNGIDEYILQTQCESQEGAGTVSSPPTPPPSGANHLPSASTANHLPNGTLQVPAHLKHKASFSSLASIDSTSTTATTTGPLGAPKAPTPQKSFFSRWLGSAAAASEPALPLTSGLGYHHGHAQHVARSRHGVPDGKVEEMIVAGTAFGYGLFNLIFSLLPKKIQSLVGFLGFQHDRQLALKALKVAEARPDVHGVFAGLVLMTYHGLVLLLSGYQADEARVVELYKGIVERVEKRYPDGALWILNRAKILRMSHDAEGAIKVLQDGLKPERPHSFAQADMMLLFELAWTLLGQRRYQESADSFMKITELNTWSHATYYFLSAGCYFALGKLDQAQALLNAIPGLIDKKKVGGKDLPTEVFIKKKLAFYRENQARRGGDEDRFIEAVRISPAQELAIFWNTHARIDKAIAKEYIAEVVNLTPALNVKSGVVDDIRREAANGGALASSQLAVSPVSPPNTAATATTIFSSSSSTFASSSATATANPTSPSTSLPDLDTPDELAVRCLLLGICHRTMGEYRAGREFLLEACGYQQRGGVRVNTWVGGLAMFELAVLELKEVEAIEKAAAGGAAAADGVDWVTVWLNAMKSAEDKLDYAVSLSPNTVDLSSRLDSRISMLRDEMVLKREMLGVGGRR</sequence>
<dbReference type="SUPFAM" id="SSF48452">
    <property type="entry name" value="TPR-like"/>
    <property type="match status" value="1"/>
</dbReference>
<evidence type="ECO:0000313" key="3">
    <source>
        <dbReference type="Proteomes" id="UP000307440"/>
    </source>
</evidence>
<organism evidence="2 3">
    <name type="scientific">Coprinopsis marcescibilis</name>
    <name type="common">Agaric fungus</name>
    <name type="synonym">Psathyrella marcescibilis</name>
    <dbReference type="NCBI Taxonomy" id="230819"/>
    <lineage>
        <taxon>Eukaryota</taxon>
        <taxon>Fungi</taxon>
        <taxon>Dikarya</taxon>
        <taxon>Basidiomycota</taxon>
        <taxon>Agaricomycotina</taxon>
        <taxon>Agaricomycetes</taxon>
        <taxon>Agaricomycetidae</taxon>
        <taxon>Agaricales</taxon>
        <taxon>Agaricineae</taxon>
        <taxon>Psathyrellaceae</taxon>
        <taxon>Coprinopsis</taxon>
    </lineage>
</organism>
<gene>
    <name evidence="2" type="ORF">FA15DRAFT_627434</name>
</gene>
<evidence type="ECO:0000256" key="1">
    <source>
        <dbReference type="SAM" id="MobiDB-lite"/>
    </source>
</evidence>
<dbReference type="AlphaFoldDB" id="A0A5C3KFR2"/>
<dbReference type="GO" id="GO:0005634">
    <property type="term" value="C:nucleus"/>
    <property type="evidence" value="ECO:0007669"/>
    <property type="project" value="TreeGrafter"/>
</dbReference>